<evidence type="ECO:0000313" key="3">
    <source>
        <dbReference type="EMBL" id="VEL15331.1"/>
    </source>
</evidence>
<feature type="transmembrane region" description="Helical" evidence="2">
    <location>
        <begin position="73"/>
        <end position="96"/>
    </location>
</feature>
<dbReference type="EMBL" id="CAAALY010024226">
    <property type="protein sequence ID" value="VEL15331.1"/>
    <property type="molecule type" value="Genomic_DNA"/>
</dbReference>
<accession>A0A3S5B7K1</accession>
<evidence type="ECO:0000256" key="2">
    <source>
        <dbReference type="SAM" id="Phobius"/>
    </source>
</evidence>
<feature type="compositionally biased region" description="Polar residues" evidence="1">
    <location>
        <begin position="38"/>
        <end position="57"/>
    </location>
</feature>
<gene>
    <name evidence="3" type="ORF">PXEA_LOCUS8771</name>
</gene>
<comment type="caution">
    <text evidence="3">The sequence shown here is derived from an EMBL/GenBank/DDBJ whole genome shotgun (WGS) entry which is preliminary data.</text>
</comment>
<sequence length="124" mass="13145">MQAVYAFAEAIVDSAQPSKDGGLFTFILANFVPKPASPSVSLGPTNDSQTTKATPKTPSYGAHFGYTATRDGYSVGLASGAVLFVSVTVLFGLTCYRVRRSKRRAGPKSDDRQSSPLPSQLAHM</sequence>
<keyword evidence="2" id="KW-1133">Transmembrane helix</keyword>
<dbReference type="AlphaFoldDB" id="A0A3S5B7K1"/>
<feature type="non-terminal residue" evidence="3">
    <location>
        <position position="124"/>
    </location>
</feature>
<proteinExistence type="predicted"/>
<protein>
    <submittedName>
        <fullName evidence="3">Uncharacterized protein</fullName>
    </submittedName>
</protein>
<reference evidence="3" key="1">
    <citation type="submission" date="2018-11" db="EMBL/GenBank/DDBJ databases">
        <authorList>
            <consortium name="Pathogen Informatics"/>
        </authorList>
    </citation>
    <scope>NUCLEOTIDE SEQUENCE</scope>
</reference>
<dbReference type="Proteomes" id="UP000784294">
    <property type="component" value="Unassembled WGS sequence"/>
</dbReference>
<keyword evidence="4" id="KW-1185">Reference proteome</keyword>
<feature type="region of interest" description="Disordered" evidence="1">
    <location>
        <begin position="102"/>
        <end position="124"/>
    </location>
</feature>
<keyword evidence="2" id="KW-0472">Membrane</keyword>
<organism evidence="3 4">
    <name type="scientific">Protopolystoma xenopodis</name>
    <dbReference type="NCBI Taxonomy" id="117903"/>
    <lineage>
        <taxon>Eukaryota</taxon>
        <taxon>Metazoa</taxon>
        <taxon>Spiralia</taxon>
        <taxon>Lophotrochozoa</taxon>
        <taxon>Platyhelminthes</taxon>
        <taxon>Monogenea</taxon>
        <taxon>Polyopisthocotylea</taxon>
        <taxon>Polystomatidea</taxon>
        <taxon>Polystomatidae</taxon>
        <taxon>Protopolystoma</taxon>
    </lineage>
</organism>
<evidence type="ECO:0000256" key="1">
    <source>
        <dbReference type="SAM" id="MobiDB-lite"/>
    </source>
</evidence>
<evidence type="ECO:0000313" key="4">
    <source>
        <dbReference type="Proteomes" id="UP000784294"/>
    </source>
</evidence>
<name>A0A3S5B7K1_9PLAT</name>
<feature type="region of interest" description="Disordered" evidence="1">
    <location>
        <begin position="36"/>
        <end position="61"/>
    </location>
</feature>
<keyword evidence="2" id="KW-0812">Transmembrane</keyword>